<dbReference type="GeneID" id="93099581"/>
<name>A0A7W6HUH9_9BACT</name>
<dbReference type="EMBL" id="JACIES010000002">
    <property type="protein sequence ID" value="MBB4025198.1"/>
    <property type="molecule type" value="Genomic_DNA"/>
</dbReference>
<reference evidence="1 2" key="1">
    <citation type="submission" date="2020-08" db="EMBL/GenBank/DDBJ databases">
        <title>Genomic Encyclopedia of Type Strains, Phase IV (KMG-IV): sequencing the most valuable type-strain genomes for metagenomic binning, comparative biology and taxonomic classification.</title>
        <authorList>
            <person name="Goeker M."/>
        </authorList>
    </citation>
    <scope>NUCLEOTIDE SEQUENCE [LARGE SCALE GENOMIC DNA]</scope>
    <source>
        <strain evidence="1 2">DSM 105721</strain>
    </source>
</reference>
<keyword evidence="2" id="KW-1185">Reference proteome</keyword>
<comment type="caution">
    <text evidence="1">The sequence shown here is derived from an EMBL/GenBank/DDBJ whole genome shotgun (WGS) entry which is preliminary data.</text>
</comment>
<dbReference type="SUPFAM" id="SSF63825">
    <property type="entry name" value="YWTD domain"/>
    <property type="match status" value="1"/>
</dbReference>
<evidence type="ECO:0000313" key="2">
    <source>
        <dbReference type="Proteomes" id="UP000546007"/>
    </source>
</evidence>
<dbReference type="AlphaFoldDB" id="A0A7W6HUH9"/>
<accession>A0A7W6HUH9</accession>
<proteinExistence type="predicted"/>
<evidence type="ECO:0000313" key="1">
    <source>
        <dbReference type="EMBL" id="MBB4025198.1"/>
    </source>
</evidence>
<dbReference type="Proteomes" id="UP000546007">
    <property type="component" value="Unassembled WGS sequence"/>
</dbReference>
<protein>
    <submittedName>
        <fullName evidence="1">Uncharacterized protein</fullName>
    </submittedName>
</protein>
<dbReference type="RefSeq" id="WP_124316632.1">
    <property type="nucleotide sequence ID" value="NZ_AP028155.1"/>
</dbReference>
<gene>
    <name evidence="1" type="ORF">GGR14_000970</name>
</gene>
<sequence length="453" mass="51669">MRKLIYLLLSICTCVSCIDDESKLGTNALSTLSFVTSLNESYTCEHNNQFVLTAPETKQENRDKTLSYEWQVNYKVVSTAKDLNYTCEGYGEFPCRLKISNEDGAIFHEFTLKIPYPYEKGVMLLSRYDGRSMMSFRGANDASFIKDIYRLHNPSVELGKEPKGIAYNERMECVYIATENPLRVVKVEHNTMDLLDVLPYPEERVEALFTLRSMYTLYFTGGGRIVKLDCGSDTFENGFQQYLTGEIMGMFPDAYLANNIVSPLYAGEPMFTFAFDTNSKSFLLWDEDSYVDDYVCLECQGMSLVAMFLRNTYDVVLVMKDGDEFKIFEYNINYDDTAPEVSATSSGMNDKSVFMLDEKKGILYYTDGGNNIFRYNLISKGNFEPSDYTVGNDGDVIQGMLLDQDEGKLYVAVNAKEGDYRGCVYCYNSVTKELLWEERGVAGEIVQMIYKDK</sequence>
<organism evidence="1 2">
    <name type="scientific">Butyricimonas faecihominis</name>
    <dbReference type="NCBI Taxonomy" id="1472416"/>
    <lineage>
        <taxon>Bacteria</taxon>
        <taxon>Pseudomonadati</taxon>
        <taxon>Bacteroidota</taxon>
        <taxon>Bacteroidia</taxon>
        <taxon>Bacteroidales</taxon>
        <taxon>Odoribacteraceae</taxon>
        <taxon>Butyricimonas</taxon>
    </lineage>
</organism>
<dbReference type="OrthoDB" id="1095251at2"/>